<name>A0ABM6RRE6_9FIRM</name>
<evidence type="ECO:0000313" key="2">
    <source>
        <dbReference type="EMBL" id="AUW93855.1"/>
    </source>
</evidence>
<evidence type="ECO:0008006" key="4">
    <source>
        <dbReference type="Google" id="ProtNLM"/>
    </source>
</evidence>
<evidence type="ECO:0000256" key="1">
    <source>
        <dbReference type="SAM" id="MobiDB-lite"/>
    </source>
</evidence>
<evidence type="ECO:0000313" key="3">
    <source>
        <dbReference type="Proteomes" id="UP000325292"/>
    </source>
</evidence>
<dbReference type="EMBL" id="CP019454">
    <property type="protein sequence ID" value="AUW93855.1"/>
    <property type="molecule type" value="Genomic_DNA"/>
</dbReference>
<organism evidence="2 3">
    <name type="scientific">Sulfobacillus thermotolerans</name>
    <dbReference type="NCBI Taxonomy" id="338644"/>
    <lineage>
        <taxon>Bacteria</taxon>
        <taxon>Bacillati</taxon>
        <taxon>Bacillota</taxon>
        <taxon>Clostridia</taxon>
        <taxon>Eubacteriales</taxon>
        <taxon>Clostridiales Family XVII. Incertae Sedis</taxon>
        <taxon>Sulfobacillus</taxon>
    </lineage>
</organism>
<proteinExistence type="predicted"/>
<keyword evidence="3" id="KW-1185">Reference proteome</keyword>
<protein>
    <recommendedName>
        <fullName evidence="4">Transposase IS200-like domain-containing protein</fullName>
    </recommendedName>
</protein>
<sequence>MTMAAKKSVTYGVLWTGRQWGDPVVFYRVQTNESFRVLQQYLMSHTEWESRFHWSPRRWRHYQQELTRQGIPWMVYEETRTGWRVSTKTPAPPWQGEHKTVSLQSLKVS</sequence>
<reference evidence="2 3" key="1">
    <citation type="journal article" date="2019" name="Sci. Rep.">
        <title>Sulfobacillus thermotolerans: new insights into resistance and metabolic capacities of acidophilic chemolithotrophs.</title>
        <authorList>
            <person name="Panyushkina A.E."/>
            <person name="Babenko V.V."/>
            <person name="Nikitina A.S."/>
            <person name="Selezneva O.V."/>
            <person name="Tsaplina I.A."/>
            <person name="Letarova M.A."/>
            <person name="Kostryukova E.S."/>
            <person name="Letarov A.V."/>
        </authorList>
    </citation>
    <scope>NUCLEOTIDE SEQUENCE [LARGE SCALE GENOMIC DNA]</scope>
    <source>
        <strain evidence="2 3">Kr1</strain>
    </source>
</reference>
<gene>
    <name evidence="2" type="ORF">BXT84_07780</name>
</gene>
<feature type="region of interest" description="Disordered" evidence="1">
    <location>
        <begin position="87"/>
        <end position="109"/>
    </location>
</feature>
<dbReference type="Proteomes" id="UP000325292">
    <property type="component" value="Chromosome"/>
</dbReference>
<accession>A0ABM6RRE6</accession>